<dbReference type="GO" id="GO:0140359">
    <property type="term" value="F:ABC-type transporter activity"/>
    <property type="evidence" value="ECO:0007669"/>
    <property type="project" value="InterPro"/>
</dbReference>
<evidence type="ECO:0000256" key="7">
    <source>
        <dbReference type="ARBA" id="ARBA00023047"/>
    </source>
</evidence>
<keyword evidence="8 9" id="KW-0472">Membrane</keyword>
<feature type="transmembrane region" description="Helical" evidence="9">
    <location>
        <begin position="77"/>
        <end position="97"/>
    </location>
</feature>
<feature type="transmembrane region" description="Helical" evidence="9">
    <location>
        <begin position="42"/>
        <end position="65"/>
    </location>
</feature>
<reference evidence="11 12" key="1">
    <citation type="submission" date="2018-08" db="EMBL/GenBank/DDBJ databases">
        <title>Genome sequencing of Agrobacterium vitis strain ICMP 10754.</title>
        <authorList>
            <person name="Visnovsky S.B."/>
            <person name="Pitman A.R."/>
        </authorList>
    </citation>
    <scope>NUCLEOTIDE SEQUENCE [LARGE SCALE GENOMIC DNA]</scope>
    <source>
        <strain evidence="11 12">ICMP 10754</strain>
    </source>
</reference>
<proteinExistence type="inferred from homology"/>
<dbReference type="OrthoDB" id="8479094at2"/>
<feature type="transmembrane region" description="Helical" evidence="9">
    <location>
        <begin position="155"/>
        <end position="175"/>
    </location>
</feature>
<dbReference type="GO" id="GO:0005886">
    <property type="term" value="C:plasma membrane"/>
    <property type="evidence" value="ECO:0007669"/>
    <property type="project" value="UniProtKB-SubCell"/>
</dbReference>
<dbReference type="Pfam" id="PF01061">
    <property type="entry name" value="ABC2_membrane"/>
    <property type="match status" value="1"/>
</dbReference>
<protein>
    <recommendedName>
        <fullName evidence="10">ABC-2 type transporter transmembrane domain-containing protein</fullName>
    </recommendedName>
</protein>
<dbReference type="AlphaFoldDB" id="A0A368NYG0"/>
<dbReference type="InterPro" id="IPR013525">
    <property type="entry name" value="ABC2_TM"/>
</dbReference>
<dbReference type="GO" id="GO:0015920">
    <property type="term" value="P:lipopolysaccharide transport"/>
    <property type="evidence" value="ECO:0007669"/>
    <property type="project" value="TreeGrafter"/>
</dbReference>
<evidence type="ECO:0000256" key="6">
    <source>
        <dbReference type="ARBA" id="ARBA00022989"/>
    </source>
</evidence>
<evidence type="ECO:0000259" key="10">
    <source>
        <dbReference type="Pfam" id="PF01061"/>
    </source>
</evidence>
<sequence length="270" mass="30566">MIADELNETKRRLGVEKIKSRCKVIGALILRDMRTRFGRSHLGYLIAIAWPLVHLTVIVCMVSLANRVMPLGTEPSVFVATGVIPYILCLYPARMMCFAIDSNKSLFLFPVIRPIDMIVARAVVEFLTAFTVVFIFCITLYAFGVDIMPPNVALWASSLLATVYFSICFGVLNTVCFTLFKMWNAIFIGCILIMYASSGTFALPQTFSPEVRAIIWFNPLLHCVEWLRSAYYEGYGDDMLSKTYLLWFSTFLLFLGLTGERFLRGKLMSS</sequence>
<name>A0A368NYG0_AGRVI</name>
<keyword evidence="7" id="KW-0625">Polysaccharide transport</keyword>
<accession>A0A368NYG0</accession>
<evidence type="ECO:0000256" key="9">
    <source>
        <dbReference type="SAM" id="Phobius"/>
    </source>
</evidence>
<keyword evidence="6 9" id="KW-1133">Transmembrane helix</keyword>
<evidence type="ECO:0000256" key="3">
    <source>
        <dbReference type="ARBA" id="ARBA00022448"/>
    </source>
</evidence>
<keyword evidence="5 9" id="KW-0812">Transmembrane</keyword>
<comment type="similarity">
    <text evidence="2">Belongs to the ABC-2 integral membrane protein family.</text>
</comment>
<comment type="caution">
    <text evidence="11">The sequence shown here is derived from an EMBL/GenBank/DDBJ whole genome shotgun (WGS) entry which is preliminary data.</text>
</comment>
<dbReference type="PANTHER" id="PTHR30413:SF10">
    <property type="entry name" value="CAPSULE POLYSACCHARIDE EXPORT INNER-MEMBRANE PROTEIN CTRC"/>
    <property type="match status" value="1"/>
</dbReference>
<gene>
    <name evidence="11" type="ORF">DXT89_26860</name>
</gene>
<feature type="domain" description="ABC-2 type transporter transmembrane" evidence="10">
    <location>
        <begin position="25"/>
        <end position="231"/>
    </location>
</feature>
<dbReference type="GO" id="GO:0015774">
    <property type="term" value="P:polysaccharide transport"/>
    <property type="evidence" value="ECO:0007669"/>
    <property type="project" value="UniProtKB-KW"/>
</dbReference>
<dbReference type="EMBL" id="QUSG01000047">
    <property type="protein sequence ID" value="KAA3518283.1"/>
    <property type="molecule type" value="Genomic_DNA"/>
</dbReference>
<dbReference type="RefSeq" id="WP_060717985.1">
    <property type="nucleotide sequence ID" value="NZ_CP055265.1"/>
</dbReference>
<dbReference type="Proteomes" id="UP000436911">
    <property type="component" value="Unassembled WGS sequence"/>
</dbReference>
<dbReference type="PANTHER" id="PTHR30413">
    <property type="entry name" value="INNER MEMBRANE TRANSPORT PERMEASE"/>
    <property type="match status" value="1"/>
</dbReference>
<organism evidence="11 12">
    <name type="scientific">Agrobacterium vitis</name>
    <name type="common">Rhizobium vitis</name>
    <dbReference type="NCBI Taxonomy" id="373"/>
    <lineage>
        <taxon>Bacteria</taxon>
        <taxon>Pseudomonadati</taxon>
        <taxon>Pseudomonadota</taxon>
        <taxon>Alphaproteobacteria</taxon>
        <taxon>Hyphomicrobiales</taxon>
        <taxon>Rhizobiaceae</taxon>
        <taxon>Rhizobium/Agrobacterium group</taxon>
        <taxon>Agrobacterium</taxon>
    </lineage>
</organism>
<evidence type="ECO:0000256" key="1">
    <source>
        <dbReference type="ARBA" id="ARBA00004651"/>
    </source>
</evidence>
<feature type="transmembrane region" description="Helical" evidence="9">
    <location>
        <begin position="182"/>
        <end position="203"/>
    </location>
</feature>
<keyword evidence="4" id="KW-1003">Cell membrane</keyword>
<evidence type="ECO:0000256" key="2">
    <source>
        <dbReference type="ARBA" id="ARBA00007783"/>
    </source>
</evidence>
<evidence type="ECO:0000256" key="4">
    <source>
        <dbReference type="ARBA" id="ARBA00022475"/>
    </source>
</evidence>
<evidence type="ECO:0000256" key="5">
    <source>
        <dbReference type="ARBA" id="ARBA00022692"/>
    </source>
</evidence>
<feature type="transmembrane region" description="Helical" evidence="9">
    <location>
        <begin position="244"/>
        <end position="263"/>
    </location>
</feature>
<dbReference type="GeneID" id="60681500"/>
<feature type="transmembrane region" description="Helical" evidence="9">
    <location>
        <begin position="118"/>
        <end position="143"/>
    </location>
</feature>
<comment type="subcellular location">
    <subcellularLocation>
        <location evidence="1">Cell membrane</location>
        <topology evidence="1">Multi-pass membrane protein</topology>
    </subcellularLocation>
</comment>
<keyword evidence="7" id="KW-0762">Sugar transport</keyword>
<evidence type="ECO:0000313" key="11">
    <source>
        <dbReference type="EMBL" id="KAA3518283.1"/>
    </source>
</evidence>
<evidence type="ECO:0000256" key="8">
    <source>
        <dbReference type="ARBA" id="ARBA00023136"/>
    </source>
</evidence>
<evidence type="ECO:0000313" key="12">
    <source>
        <dbReference type="Proteomes" id="UP000436911"/>
    </source>
</evidence>
<keyword evidence="3" id="KW-0813">Transport</keyword>